<dbReference type="InterPro" id="IPR012910">
    <property type="entry name" value="Plug_dom"/>
</dbReference>
<keyword evidence="2" id="KW-0798">TonB box</keyword>
<keyword evidence="1 2" id="KW-0472">Membrane</keyword>
<dbReference type="InterPro" id="IPR039426">
    <property type="entry name" value="TonB-dep_rcpt-like"/>
</dbReference>
<dbReference type="RefSeq" id="WP_216326399.1">
    <property type="nucleotide sequence ID" value="NZ_JAHKRT010000008.1"/>
</dbReference>
<evidence type="ECO:0000256" key="1">
    <source>
        <dbReference type="PROSITE-ProRule" id="PRU01360"/>
    </source>
</evidence>
<evidence type="ECO:0000313" key="6">
    <source>
        <dbReference type="Proteomes" id="UP000776276"/>
    </source>
</evidence>
<accession>A0ABS6BL47</accession>
<gene>
    <name evidence="5" type="ORF">KOF26_14340</name>
</gene>
<feature type="domain" description="TonB-dependent receptor-like beta-barrel" evidence="3">
    <location>
        <begin position="484"/>
        <end position="920"/>
    </location>
</feature>
<comment type="similarity">
    <text evidence="1 2">Belongs to the TonB-dependent receptor family.</text>
</comment>
<dbReference type="Pfam" id="PF07715">
    <property type="entry name" value="Plug"/>
    <property type="match status" value="1"/>
</dbReference>
<organism evidence="5 6">
    <name type="scientific">Sphingomonas quercus</name>
    <dbReference type="NCBI Taxonomy" id="2842451"/>
    <lineage>
        <taxon>Bacteria</taxon>
        <taxon>Pseudomonadati</taxon>
        <taxon>Pseudomonadota</taxon>
        <taxon>Alphaproteobacteria</taxon>
        <taxon>Sphingomonadales</taxon>
        <taxon>Sphingomonadaceae</taxon>
        <taxon>Sphingomonas</taxon>
    </lineage>
</organism>
<keyword evidence="1" id="KW-0998">Cell outer membrane</keyword>
<dbReference type="PANTHER" id="PTHR47234">
    <property type="match status" value="1"/>
</dbReference>
<feature type="domain" description="TonB-dependent receptor plug" evidence="4">
    <location>
        <begin position="73"/>
        <end position="185"/>
    </location>
</feature>
<dbReference type="EMBL" id="JAHKRT010000008">
    <property type="protein sequence ID" value="MBU3079037.1"/>
    <property type="molecule type" value="Genomic_DNA"/>
</dbReference>
<evidence type="ECO:0000259" key="4">
    <source>
        <dbReference type="Pfam" id="PF07715"/>
    </source>
</evidence>
<evidence type="ECO:0000313" key="5">
    <source>
        <dbReference type="EMBL" id="MBU3079037.1"/>
    </source>
</evidence>
<keyword evidence="1" id="KW-0813">Transport</keyword>
<dbReference type="Pfam" id="PF00593">
    <property type="entry name" value="TonB_dep_Rec_b-barrel"/>
    <property type="match status" value="1"/>
</dbReference>
<keyword evidence="1" id="KW-0812">Transmembrane</keyword>
<reference evidence="5 6" key="1">
    <citation type="submission" date="2021-06" db="EMBL/GenBank/DDBJ databases">
        <title>Sphingomonas sp. XMGL2, whole genome shotgun sequencing project.</title>
        <authorList>
            <person name="Zhao G."/>
            <person name="Shen L."/>
        </authorList>
    </citation>
    <scope>NUCLEOTIDE SEQUENCE [LARGE SCALE GENOMIC DNA]</scope>
    <source>
        <strain evidence="5 6">XMGL2</strain>
    </source>
</reference>
<keyword evidence="6" id="KW-1185">Reference proteome</keyword>
<sequence length="960" mass="102829">MDFIQKGLSAAGPRQDRLAMFRTLVPSPRNLLLAGVGTLVMATGAFAQSAPAENAKSDEIVITGSRVITNGNNSPTPVTVISTETLNLTTPTNVPDGLRKLPSFAGSRNASTLGNSSSNSVGNFLNLRSFGVIRTLILLDGRRVPSTNADGTVDTNTLPQMLLQRVDVVTGGASAVYGSDAVTGVVNFVLDKKFDGVKANVQSGISQRGDAFSYRAGLAAGTDLFGGRGHIEASYERFRQNGIGNKFERQNGRDLYAVEGSGTQANPFHLVSNAHVASSSFGGAIMSGTLKDTNFYADGLYRPYNHGLPSGSAGIEIGGDGTYVYNSSIMATLQTDQVFGRFDYDLTDDVHFYAQGSWARTYNLTNSGALNMLNYTISANNPYLPQELAARLAAANEPTFLFSHTYNQVPVYQTEADAKVLNVTAGLNGKLGDLDWDIFYTHGESSQHVRALHNLNNGRAMAALDSVRDPASGNIVCRVTLTNPGGYPGCAPLNPFGPTAMSQAAQDYIFGTTVGHLTNKVEDVGGTVSGSPFSTWAGPVRVAVTGEWRHLTLTNTSNADPRIHPDCTGIAYSCSASSLMWLAATTAPVRASQNVGEGAIEVNVPILRDVPFARSLDLNGAFRYTDYSVSGGAKTWKIGGDWYINDAISFRATRSRDIRAPTLFELFAPQSLSITGFTDLHTNISRQVATSSQGNSDLKPEVADTFTAGVVLKPSFLPRFSLSVDYYQIKIGNAITSVGGTNALAQCEQSNGASPLCALFERPLPFSDHSEANFPTLIRTQSLNVANTRTKGVDFEANYTTPLSFGDSPLLTGGRLNIRGLVTYQPVLETVQFEGAPTITSAGVASGAAKIRATLLVDYSTDKWSLSVQERWRSHLAWNGTPGLVYTIPDVPSVAFTDLTLTAKVGPQDRFDIFLSVQNLFDKTAPVWTSQTSSPNYSYPVVNGDDYIGRYFTAGVRVRF</sequence>
<keyword evidence="5" id="KW-0675">Receptor</keyword>
<evidence type="ECO:0000256" key="2">
    <source>
        <dbReference type="RuleBase" id="RU003357"/>
    </source>
</evidence>
<protein>
    <submittedName>
        <fullName evidence="5">TonB-dependent receptor</fullName>
    </submittedName>
</protein>
<comment type="subcellular location">
    <subcellularLocation>
        <location evidence="1">Cell outer membrane</location>
        <topology evidence="1">Multi-pass membrane protein</topology>
    </subcellularLocation>
</comment>
<proteinExistence type="inferred from homology"/>
<dbReference type="InterPro" id="IPR000531">
    <property type="entry name" value="Beta-barrel_TonB"/>
</dbReference>
<keyword evidence="1" id="KW-1134">Transmembrane beta strand</keyword>
<dbReference type="PANTHER" id="PTHR47234:SF3">
    <property type="entry name" value="SECRETIN_TONB SHORT N-TERMINAL DOMAIN-CONTAINING PROTEIN"/>
    <property type="match status" value="1"/>
</dbReference>
<comment type="caution">
    <text evidence="5">The sequence shown here is derived from an EMBL/GenBank/DDBJ whole genome shotgun (WGS) entry which is preliminary data.</text>
</comment>
<dbReference type="PROSITE" id="PS52016">
    <property type="entry name" value="TONB_DEPENDENT_REC_3"/>
    <property type="match status" value="1"/>
</dbReference>
<dbReference type="Proteomes" id="UP000776276">
    <property type="component" value="Unassembled WGS sequence"/>
</dbReference>
<name>A0ABS6BL47_9SPHN</name>
<evidence type="ECO:0000259" key="3">
    <source>
        <dbReference type="Pfam" id="PF00593"/>
    </source>
</evidence>